<dbReference type="HOGENOM" id="CLU_028281_0_1_1"/>
<dbReference type="InterPro" id="IPR046341">
    <property type="entry name" value="SET_dom_sf"/>
</dbReference>
<evidence type="ECO:0000256" key="1">
    <source>
        <dbReference type="SAM" id="MobiDB-lite"/>
    </source>
</evidence>
<dbReference type="PANTHER" id="PTHR47332:SF4">
    <property type="entry name" value="SET DOMAIN-CONTAINING PROTEIN 5"/>
    <property type="match status" value="1"/>
</dbReference>
<dbReference type="PROSITE" id="PS50280">
    <property type="entry name" value="SET"/>
    <property type="match status" value="1"/>
</dbReference>
<evidence type="ECO:0000313" key="5">
    <source>
        <dbReference type="Proteomes" id="UP000053593"/>
    </source>
</evidence>
<dbReference type="EMBL" id="KN834780">
    <property type="protein sequence ID" value="KIK59257.1"/>
    <property type="molecule type" value="Genomic_DNA"/>
</dbReference>
<dbReference type="Gene3D" id="2.170.270.10">
    <property type="entry name" value="SET domain"/>
    <property type="match status" value="1"/>
</dbReference>
<proteinExistence type="predicted"/>
<gene>
    <name evidence="4" type="ORF">GYMLUDRAFT_44626</name>
</gene>
<dbReference type="InterPro" id="IPR011990">
    <property type="entry name" value="TPR-like_helical_dom_sf"/>
</dbReference>
<dbReference type="InterPro" id="IPR053185">
    <property type="entry name" value="SET_domain_protein"/>
</dbReference>
<feature type="domain" description="SET" evidence="3">
    <location>
        <begin position="97"/>
        <end position="255"/>
    </location>
</feature>
<dbReference type="SUPFAM" id="SSF82199">
    <property type="entry name" value="SET domain"/>
    <property type="match status" value="1"/>
</dbReference>
<feature type="transmembrane region" description="Helical" evidence="2">
    <location>
        <begin position="39"/>
        <end position="58"/>
    </location>
</feature>
<reference evidence="4 5" key="1">
    <citation type="submission" date="2014-04" db="EMBL/GenBank/DDBJ databases">
        <title>Evolutionary Origins and Diversification of the Mycorrhizal Mutualists.</title>
        <authorList>
            <consortium name="DOE Joint Genome Institute"/>
            <consortium name="Mycorrhizal Genomics Consortium"/>
            <person name="Kohler A."/>
            <person name="Kuo A."/>
            <person name="Nagy L.G."/>
            <person name="Floudas D."/>
            <person name="Copeland A."/>
            <person name="Barry K.W."/>
            <person name="Cichocki N."/>
            <person name="Veneault-Fourrey C."/>
            <person name="LaButti K."/>
            <person name="Lindquist E.A."/>
            <person name="Lipzen A."/>
            <person name="Lundell T."/>
            <person name="Morin E."/>
            <person name="Murat C."/>
            <person name="Riley R."/>
            <person name="Ohm R."/>
            <person name="Sun H."/>
            <person name="Tunlid A."/>
            <person name="Henrissat B."/>
            <person name="Grigoriev I.V."/>
            <person name="Hibbett D.S."/>
            <person name="Martin F."/>
        </authorList>
    </citation>
    <scope>NUCLEOTIDE SEQUENCE [LARGE SCALE GENOMIC DNA]</scope>
    <source>
        <strain evidence="4 5">FD-317 M1</strain>
    </source>
</reference>
<dbReference type="AlphaFoldDB" id="A0A0D0CL49"/>
<dbReference type="InterPro" id="IPR001214">
    <property type="entry name" value="SET_dom"/>
</dbReference>
<keyword evidence="2" id="KW-0472">Membrane</keyword>
<name>A0A0D0CL49_9AGAR</name>
<feature type="compositionally biased region" description="Polar residues" evidence="1">
    <location>
        <begin position="14"/>
        <end position="25"/>
    </location>
</feature>
<feature type="compositionally biased region" description="Polar residues" evidence="1">
    <location>
        <begin position="75"/>
        <end position="87"/>
    </location>
</feature>
<dbReference type="Gene3D" id="1.25.40.10">
    <property type="entry name" value="Tetratricopeptide repeat domain"/>
    <property type="match status" value="1"/>
</dbReference>
<evidence type="ECO:0000313" key="4">
    <source>
        <dbReference type="EMBL" id="KIK59257.1"/>
    </source>
</evidence>
<dbReference type="OrthoDB" id="265717at2759"/>
<dbReference type="Pfam" id="PF00856">
    <property type="entry name" value="SET"/>
    <property type="match status" value="1"/>
</dbReference>
<keyword evidence="2" id="KW-0812">Transmembrane</keyword>
<accession>A0A0D0CL49</accession>
<feature type="region of interest" description="Disordered" evidence="1">
    <location>
        <begin position="1"/>
        <end position="36"/>
    </location>
</feature>
<keyword evidence="2" id="KW-1133">Transmembrane helix</keyword>
<dbReference type="PANTHER" id="PTHR47332">
    <property type="entry name" value="SET DOMAIN-CONTAINING PROTEIN 5"/>
    <property type="match status" value="1"/>
</dbReference>
<sequence length="354" mass="39706">MPPRRRKHQKDAGNKNSNSSESDSVQDPRLRPSKSTSSPLLRITVLAVLFGVFYYVGLGLRNITRTIPDDALNPLNAQGSSSPASTTEYDELELEARDASIFRVQELPGKGMGVVAVRDIQRGELIIRERPLFVLPSQVTTSPTDLISQQLSLLSTEDQHRFFNLSYVDIHLAVHPHLDEDDPENILEKALAIFQTNSVTAGDGKAGIFPRMARLNHACSSAFNVVYSWREREGVLVVYALKDVKKGKELLTTYTDTKRSRDQRRAYLNHQYSFHCTCDVCSLPDLESIRSDQRLMSMSEMHSRFATWGSSLIDGEEAIGLVRRIWEVGGEEGYWSERGRLAADAAWVAAAHQE</sequence>
<organism evidence="4 5">
    <name type="scientific">Collybiopsis luxurians FD-317 M1</name>
    <dbReference type="NCBI Taxonomy" id="944289"/>
    <lineage>
        <taxon>Eukaryota</taxon>
        <taxon>Fungi</taxon>
        <taxon>Dikarya</taxon>
        <taxon>Basidiomycota</taxon>
        <taxon>Agaricomycotina</taxon>
        <taxon>Agaricomycetes</taxon>
        <taxon>Agaricomycetidae</taxon>
        <taxon>Agaricales</taxon>
        <taxon>Marasmiineae</taxon>
        <taxon>Omphalotaceae</taxon>
        <taxon>Collybiopsis</taxon>
        <taxon>Collybiopsis luxurians</taxon>
    </lineage>
</organism>
<evidence type="ECO:0000256" key="2">
    <source>
        <dbReference type="SAM" id="Phobius"/>
    </source>
</evidence>
<protein>
    <recommendedName>
        <fullName evidence="3">SET domain-containing protein</fullName>
    </recommendedName>
</protein>
<dbReference type="CDD" id="cd20071">
    <property type="entry name" value="SET_SMYD"/>
    <property type="match status" value="1"/>
</dbReference>
<evidence type="ECO:0000259" key="3">
    <source>
        <dbReference type="PROSITE" id="PS50280"/>
    </source>
</evidence>
<keyword evidence="5" id="KW-1185">Reference proteome</keyword>
<feature type="region of interest" description="Disordered" evidence="1">
    <location>
        <begin position="69"/>
        <end position="90"/>
    </location>
</feature>
<dbReference type="SMART" id="SM00317">
    <property type="entry name" value="SET"/>
    <property type="match status" value="1"/>
</dbReference>
<dbReference type="Proteomes" id="UP000053593">
    <property type="component" value="Unassembled WGS sequence"/>
</dbReference>